<accession>Q6M4L9</accession>
<dbReference type="Pfam" id="PF07728">
    <property type="entry name" value="AAA_5"/>
    <property type="match status" value="1"/>
</dbReference>
<dbReference type="AlphaFoldDB" id="Q8NPQ3"/>
<evidence type="ECO:0000313" key="2">
    <source>
        <dbReference type="EMBL" id="BAB99151.1"/>
    </source>
</evidence>
<dbReference type="SUPFAM" id="SSF52540">
    <property type="entry name" value="P-loop containing nucleoside triphosphate hydrolases"/>
    <property type="match status" value="1"/>
</dbReference>
<protein>
    <recommendedName>
        <fullName evidence="1">ATPase dynein-related AAA domain-containing protein</fullName>
    </recommendedName>
</protein>
<dbReference type="InterPro" id="IPR027417">
    <property type="entry name" value="P-loop_NTPase"/>
</dbReference>
<dbReference type="HOGENOM" id="CLU_056711_0_0_11"/>
<dbReference type="InterPro" id="IPR011704">
    <property type="entry name" value="ATPase_dyneun-rel_AAA"/>
</dbReference>
<dbReference type="GO" id="GO:0016887">
    <property type="term" value="F:ATP hydrolysis activity"/>
    <property type="evidence" value="ECO:0007669"/>
    <property type="project" value="InterPro"/>
</dbReference>
<dbReference type="RefSeq" id="WP_011014604.1">
    <property type="nucleotide sequence ID" value="NC_003450.3"/>
</dbReference>
<evidence type="ECO:0000313" key="3">
    <source>
        <dbReference type="Proteomes" id="UP000000582"/>
    </source>
</evidence>
<reference evidence="3" key="1">
    <citation type="journal article" date="2003" name="Appl. Microbiol. Biotechnol.">
        <title>The Corynebacterium glutamicum genome: features and impacts on biotechnological processes.</title>
        <authorList>
            <person name="Ikeda M."/>
            <person name="Nakagawa S."/>
        </authorList>
    </citation>
    <scope>NUCLEOTIDE SEQUENCE [LARGE SCALE GENOMIC DNA]</scope>
    <source>
        <strain evidence="3">ATCC 13032 / DSM 20300 / BCRC 11384 / JCM 1318 / LMG 3730 / NCIMB 10025</strain>
    </source>
</reference>
<accession>Q8NPQ3</accession>
<dbReference type="EMBL" id="BA000036">
    <property type="protein sequence ID" value="BAB99151.1"/>
    <property type="molecule type" value="Genomic_DNA"/>
</dbReference>
<dbReference type="Gene3D" id="3.40.50.300">
    <property type="entry name" value="P-loop containing nucleotide triphosphate hydrolases"/>
    <property type="match status" value="1"/>
</dbReference>
<dbReference type="KEGG" id="cgb:cg1980"/>
<dbReference type="KEGG" id="cgl:Cgl1758"/>
<feature type="domain" description="ATPase dynein-related AAA" evidence="1">
    <location>
        <begin position="25"/>
        <end position="139"/>
    </location>
</feature>
<keyword evidence="3" id="KW-1185">Reference proteome</keyword>
<dbReference type="GO" id="GO:0005524">
    <property type="term" value="F:ATP binding"/>
    <property type="evidence" value="ECO:0007669"/>
    <property type="project" value="InterPro"/>
</dbReference>
<dbReference type="OrthoDB" id="9808317at2"/>
<dbReference type="BioCyc" id="CORYNE:G18NG-11350-MONOMER"/>
<dbReference type="GeneID" id="1019719"/>
<name>Q8NPQ3_CORGL</name>
<dbReference type="Proteomes" id="UP000000582">
    <property type="component" value="Chromosome"/>
</dbReference>
<dbReference type="STRING" id="196627.cg1980"/>
<dbReference type="eggNOG" id="COG0714">
    <property type="taxonomic scope" value="Bacteria"/>
</dbReference>
<proteinExistence type="predicted"/>
<dbReference type="PATRIC" id="fig|196627.13.peg.1710"/>
<sequence length="419" mass="45668">MSLYLDDTLSRIVELDLKDTRIVPFLAGEPGIGKTSFIYGIGERAGYKVFSISVNTLADKGDLTGARTLQDPADGKWKQMFFPHATFVEANDYALANPNETVVILLDEINRTDSDVTSASMTISTERRVGTTDLAPNVRLAVTGNLTGNVTHLDSASLTRFSLYEVKPSAETFMNIMGGRLNKYIRTVLTKYPEYIFMKPTTATALITTGDDDDDHTTNAKQMMDFNAVLGSDQDMVQFTAPRTIEGLSVWLNNADDDFLRLLLQEKVDGLARSMSLLQATLESHTGDTAFTAEVLSEMTNDLLSSASQAPSGPIKPFVYDRLAAAPSNTVLEQEVHTLSLNDRADVLLFALHDTVNNAAPSIIAHLASEGVLDELPKDRISKIVSLGPVPTANYHALTRQDTTLTRNLGPAVLGFLES</sequence>
<evidence type="ECO:0000259" key="1">
    <source>
        <dbReference type="Pfam" id="PF07728"/>
    </source>
</evidence>
<organism evidence="2 3">
    <name type="scientific">Corynebacterium glutamicum (strain ATCC 13032 / DSM 20300 / JCM 1318 / BCRC 11384 / CCUG 27702 / LMG 3730 / NBRC 12168 / NCIMB 10025 / NRRL B-2784 / 534)</name>
    <dbReference type="NCBI Taxonomy" id="196627"/>
    <lineage>
        <taxon>Bacteria</taxon>
        <taxon>Bacillati</taxon>
        <taxon>Actinomycetota</taxon>
        <taxon>Actinomycetes</taxon>
        <taxon>Mycobacteriales</taxon>
        <taxon>Corynebacteriaceae</taxon>
        <taxon>Corynebacterium</taxon>
    </lineage>
</organism>
<gene>
    <name evidence="2" type="ordered locus">Cgl1758</name>
</gene>